<keyword evidence="4" id="KW-0418">Kinase</keyword>
<sequence length="364" mass="41532">MTTARKPPVTVPCKYKTGKVLGNGTYATVKEAMHVDTKKFYAVKVISKKLMEGREHMIRNEINILRKVSEGHKNILSLVDYFETMNNLYLVTDLALGGELFDRICQKGSYTEQDAANIIRTVCDAVAYLHDNGVVHRDLKPENLIFRTPDEDSDLLVADFGLSRIIDSDKFDVLRTTCGTPGYMAPEIFKRVGHGKPVDMWAIGVIAYFLLCGYTPFEGENSIEEMNAITRADYHFHEEYWSEVSGKAKFFIQRCLTINPEERITAHQALAHPWLSSEDDGKQHGLKQQQQQDLLPTVRRNFNARRTFKKAVDLVRLSYQLRHKQLMSSASKSRATSDEVKEAEKEIKPVNEGIERVLDTEKQQ</sequence>
<dbReference type="GO" id="GO:0004674">
    <property type="term" value="F:protein serine/threonine kinase activity"/>
    <property type="evidence" value="ECO:0007669"/>
    <property type="project" value="UniProtKB-KW"/>
</dbReference>
<dbReference type="FunFam" id="1.10.510.10:FF:000026">
    <property type="entry name" value="Calcium/calmodulin-dependent protein kinase type 1"/>
    <property type="match status" value="1"/>
</dbReference>
<dbReference type="VEuPathDB" id="FungiDB:MUCCIDRAFT_109327"/>
<comment type="caution">
    <text evidence="10">The sequence shown here is derived from an EMBL/GenBank/DDBJ whole genome shotgun (WGS) entry which is preliminary data.</text>
</comment>
<dbReference type="STRING" id="747725.A0A168MWP1"/>
<protein>
    <recommendedName>
        <fullName evidence="9">Protein kinase domain-containing protein</fullName>
    </recommendedName>
</protein>
<feature type="compositionally biased region" description="Basic and acidic residues" evidence="8">
    <location>
        <begin position="335"/>
        <end position="364"/>
    </location>
</feature>
<feature type="region of interest" description="Disordered" evidence="8">
    <location>
        <begin position="327"/>
        <end position="364"/>
    </location>
</feature>
<dbReference type="Gene3D" id="1.10.510.10">
    <property type="entry name" value="Transferase(Phosphotransferase) domain 1"/>
    <property type="match status" value="1"/>
</dbReference>
<evidence type="ECO:0000256" key="6">
    <source>
        <dbReference type="PROSITE-ProRule" id="PRU10141"/>
    </source>
</evidence>
<evidence type="ECO:0000256" key="2">
    <source>
        <dbReference type="ARBA" id="ARBA00022679"/>
    </source>
</evidence>
<keyword evidence="3 6" id="KW-0547">Nucleotide-binding</keyword>
<reference evidence="10 11" key="1">
    <citation type="submission" date="2015-06" db="EMBL/GenBank/DDBJ databases">
        <title>Expansion of signal transduction pathways in fungi by whole-genome duplication.</title>
        <authorList>
            <consortium name="DOE Joint Genome Institute"/>
            <person name="Corrochano L.M."/>
            <person name="Kuo A."/>
            <person name="Marcet-Houben M."/>
            <person name="Polaino S."/>
            <person name="Salamov A."/>
            <person name="Villalobos J.M."/>
            <person name="Alvarez M.I."/>
            <person name="Avalos J."/>
            <person name="Benito E.P."/>
            <person name="Benoit I."/>
            <person name="Burger G."/>
            <person name="Camino L.P."/>
            <person name="Canovas D."/>
            <person name="Cerda-Olmedo E."/>
            <person name="Cheng J.-F."/>
            <person name="Dominguez A."/>
            <person name="Elias M."/>
            <person name="Eslava A.P."/>
            <person name="Glaser F."/>
            <person name="Grimwood J."/>
            <person name="Gutierrez G."/>
            <person name="Heitman J."/>
            <person name="Henrissat B."/>
            <person name="Iturriaga E.A."/>
            <person name="Lang B.F."/>
            <person name="Lavin J.L."/>
            <person name="Lee S."/>
            <person name="Li W."/>
            <person name="Lindquist E."/>
            <person name="Lopez-Garcia S."/>
            <person name="Luque E.M."/>
            <person name="Marcos A.T."/>
            <person name="Martin J."/>
            <person name="Mccluskey K."/>
            <person name="Medina H.R."/>
            <person name="Miralles-Duran A."/>
            <person name="Miyazaki A."/>
            <person name="Munoz-Torres E."/>
            <person name="Oguiza J.A."/>
            <person name="Ohm R."/>
            <person name="Olmedo M."/>
            <person name="Orejas M."/>
            <person name="Ortiz-Castellanos L."/>
            <person name="Pisabarro A.G."/>
            <person name="Rodriguez-Romero J."/>
            <person name="Ruiz-Herrera J."/>
            <person name="Ruiz-Vazquez R."/>
            <person name="Sanz C."/>
            <person name="Schackwitz W."/>
            <person name="Schmutz J."/>
            <person name="Shahriari M."/>
            <person name="Shelest E."/>
            <person name="Silva-Franco F."/>
            <person name="Soanes D."/>
            <person name="Syed K."/>
            <person name="Tagua V.G."/>
            <person name="Talbot N.J."/>
            <person name="Thon M."/>
            <person name="De Vries R.P."/>
            <person name="Wiebenga A."/>
            <person name="Yadav J.S."/>
            <person name="Braun E.L."/>
            <person name="Baker S."/>
            <person name="Garre V."/>
            <person name="Horwitz B."/>
            <person name="Torres-Martinez S."/>
            <person name="Idnurm A."/>
            <person name="Herrera-Estrella A."/>
            <person name="Gabaldon T."/>
            <person name="Grigoriev I.V."/>
        </authorList>
    </citation>
    <scope>NUCLEOTIDE SEQUENCE [LARGE SCALE GENOMIC DNA]</scope>
    <source>
        <strain evidence="10 11">CBS 277.49</strain>
    </source>
</reference>
<keyword evidence="5 6" id="KW-0067">ATP-binding</keyword>
<evidence type="ECO:0000313" key="10">
    <source>
        <dbReference type="EMBL" id="OAD05463.1"/>
    </source>
</evidence>
<evidence type="ECO:0000256" key="5">
    <source>
        <dbReference type="ARBA" id="ARBA00022840"/>
    </source>
</evidence>
<evidence type="ECO:0000259" key="9">
    <source>
        <dbReference type="PROSITE" id="PS50011"/>
    </source>
</evidence>
<feature type="binding site" evidence="6">
    <location>
        <position position="44"/>
    </location>
    <ligand>
        <name>ATP</name>
        <dbReference type="ChEBI" id="CHEBI:30616"/>
    </ligand>
</feature>
<gene>
    <name evidence="10" type="ORF">MUCCIDRAFT_109327</name>
</gene>
<dbReference type="FunFam" id="3.30.200.20:FF:000153">
    <property type="entry name" value="Calcium/calmodulin-dependent protein kinase type I"/>
    <property type="match status" value="1"/>
</dbReference>
<evidence type="ECO:0000313" key="11">
    <source>
        <dbReference type="Proteomes" id="UP000077051"/>
    </source>
</evidence>
<dbReference type="InterPro" id="IPR008271">
    <property type="entry name" value="Ser/Thr_kinase_AS"/>
</dbReference>
<dbReference type="InterPro" id="IPR011009">
    <property type="entry name" value="Kinase-like_dom_sf"/>
</dbReference>
<keyword evidence="1 7" id="KW-0723">Serine/threonine-protein kinase</keyword>
<keyword evidence="2" id="KW-0808">Transferase</keyword>
<dbReference type="EMBL" id="AMYB01000003">
    <property type="protein sequence ID" value="OAD05463.1"/>
    <property type="molecule type" value="Genomic_DNA"/>
</dbReference>
<dbReference type="InterPro" id="IPR000719">
    <property type="entry name" value="Prot_kinase_dom"/>
</dbReference>
<dbReference type="OrthoDB" id="40902at2759"/>
<keyword evidence="11" id="KW-1185">Reference proteome</keyword>
<comment type="similarity">
    <text evidence="7">Belongs to the protein kinase superfamily.</text>
</comment>
<dbReference type="GO" id="GO:0005524">
    <property type="term" value="F:ATP binding"/>
    <property type="evidence" value="ECO:0007669"/>
    <property type="project" value="UniProtKB-UniRule"/>
</dbReference>
<dbReference type="InterPro" id="IPR017441">
    <property type="entry name" value="Protein_kinase_ATP_BS"/>
</dbReference>
<dbReference type="CDD" id="cd05117">
    <property type="entry name" value="STKc_CAMK"/>
    <property type="match status" value="1"/>
</dbReference>
<evidence type="ECO:0000256" key="1">
    <source>
        <dbReference type="ARBA" id="ARBA00022527"/>
    </source>
</evidence>
<dbReference type="SMART" id="SM00220">
    <property type="entry name" value="S_TKc"/>
    <property type="match status" value="1"/>
</dbReference>
<evidence type="ECO:0000256" key="7">
    <source>
        <dbReference type="RuleBase" id="RU000304"/>
    </source>
</evidence>
<evidence type="ECO:0000256" key="3">
    <source>
        <dbReference type="ARBA" id="ARBA00022741"/>
    </source>
</evidence>
<organism evidence="10 11">
    <name type="scientific">Mucor lusitanicus CBS 277.49</name>
    <dbReference type="NCBI Taxonomy" id="747725"/>
    <lineage>
        <taxon>Eukaryota</taxon>
        <taxon>Fungi</taxon>
        <taxon>Fungi incertae sedis</taxon>
        <taxon>Mucoromycota</taxon>
        <taxon>Mucoromycotina</taxon>
        <taxon>Mucoromycetes</taxon>
        <taxon>Mucorales</taxon>
        <taxon>Mucorineae</taxon>
        <taxon>Mucoraceae</taxon>
        <taxon>Mucor</taxon>
    </lineage>
</organism>
<dbReference type="PROSITE" id="PS50011">
    <property type="entry name" value="PROTEIN_KINASE_DOM"/>
    <property type="match status" value="1"/>
</dbReference>
<dbReference type="Gene3D" id="3.30.200.20">
    <property type="entry name" value="Phosphorylase Kinase, domain 1"/>
    <property type="match status" value="1"/>
</dbReference>
<dbReference type="PROSITE" id="PS00107">
    <property type="entry name" value="PROTEIN_KINASE_ATP"/>
    <property type="match status" value="1"/>
</dbReference>
<name>A0A168MWP1_MUCCL</name>
<dbReference type="PANTHER" id="PTHR24347">
    <property type="entry name" value="SERINE/THREONINE-PROTEIN KINASE"/>
    <property type="match status" value="1"/>
</dbReference>
<dbReference type="Pfam" id="PF00069">
    <property type="entry name" value="Pkinase"/>
    <property type="match status" value="1"/>
</dbReference>
<dbReference type="SUPFAM" id="SSF56112">
    <property type="entry name" value="Protein kinase-like (PK-like)"/>
    <property type="match status" value="1"/>
</dbReference>
<dbReference type="PROSITE" id="PS00108">
    <property type="entry name" value="PROTEIN_KINASE_ST"/>
    <property type="match status" value="1"/>
</dbReference>
<feature type="domain" description="Protein kinase" evidence="9">
    <location>
        <begin position="15"/>
        <end position="275"/>
    </location>
</feature>
<dbReference type="Proteomes" id="UP000077051">
    <property type="component" value="Unassembled WGS sequence"/>
</dbReference>
<evidence type="ECO:0000256" key="8">
    <source>
        <dbReference type="SAM" id="MobiDB-lite"/>
    </source>
</evidence>
<evidence type="ECO:0000256" key="4">
    <source>
        <dbReference type="ARBA" id="ARBA00022777"/>
    </source>
</evidence>
<proteinExistence type="inferred from homology"/>
<accession>A0A168MWP1</accession>
<dbReference type="AlphaFoldDB" id="A0A168MWP1"/>